<evidence type="ECO:0000256" key="1">
    <source>
        <dbReference type="ARBA" id="ARBA00022737"/>
    </source>
</evidence>
<evidence type="ECO:0000259" key="2">
    <source>
        <dbReference type="Pfam" id="PF24883"/>
    </source>
</evidence>
<comment type="caution">
    <text evidence="3">The sequence shown here is derived from an EMBL/GenBank/DDBJ whole genome shotgun (WGS) entry which is preliminary data.</text>
</comment>
<dbReference type="PANTHER" id="PTHR10039">
    <property type="entry name" value="AMELOGENIN"/>
    <property type="match status" value="1"/>
</dbReference>
<evidence type="ECO:0000313" key="3">
    <source>
        <dbReference type="EMBL" id="KAK7049445.1"/>
    </source>
</evidence>
<dbReference type="AlphaFoldDB" id="A0AAW0DG62"/>
<feature type="domain" description="Nephrocystin 3-like N-terminal" evidence="2">
    <location>
        <begin position="84"/>
        <end position="243"/>
    </location>
</feature>
<gene>
    <name evidence="3" type="ORF">VNI00_006051</name>
</gene>
<sequence length="747" mass="86096">MAFNRPNHAQVYGDAINTVGRDQYTAAGDQYFYLNNFSDPNAILRHISKNAAVNAFYNAEQRFPPPKCHPGTRLGMLRKLRKRIESPGAIRVLWLSGTVGVGKSAIAQTLSEEFFGSRIAAAFFFSRNDETRDKLDPLVASIVYQFSKLPSLWHVLGPRILDTIRLDPRIFDAAFEYQFQKLIIEPCSEVKSSLWRNLPNVIAIDGLDECVDHPSQERLLHIIRDVTATARSPIPWIFLICSRPEPQIRAVFDGFSAVLEALDVNSSDEANRDVERFFLDRFADLRKKHRALHHEDKTWPSTPVIDSLVERAQGQFIFATTVIKYIDTRDQLPQDRLEDVLRIYVEAGSKSPYSDLDLLYLHILSQYEEWEGVQQVLGLILTPHLHPHREEGKGGLHWRSPAMIDGLLNFKAGQTEVLLSRLHAVLYIPDDNSDISFPHASFTEFLSDTNRCTQYYRTRQMPEIEYYNCVAALLIRTITFLSPYYPPSCPQSSFSTTLSAWKNQLDHYHTKPLVRYSLQYWHIYCTAVNAPSLDLLTTLDNLDPHCLLAASLYYKYFPLDSVVIRRLVVGWAERFGERTKNFVKQAESSLEGYRIAFSPETERGEALWHALEMQASFNDRLSDLIHGLRSPYHKDTEYLDTRIAKFYRRLYHVDRRHTITRGAVLMVLSDNQESCFTLPRNWVTVRLTKDDGDMIHKVLEVLRLDPRHEQLILEDIWEDTWESVAAGLFEASTYWFHGGFTHKSTEG</sequence>
<accession>A0AAW0DG62</accession>
<dbReference type="Gene3D" id="3.40.50.300">
    <property type="entry name" value="P-loop containing nucleotide triphosphate hydrolases"/>
    <property type="match status" value="1"/>
</dbReference>
<keyword evidence="1" id="KW-0677">Repeat</keyword>
<dbReference type="PANTHER" id="PTHR10039:SF17">
    <property type="entry name" value="FUNGAL STAND N-TERMINAL GOODBYE DOMAIN-CONTAINING PROTEIN-RELATED"/>
    <property type="match status" value="1"/>
</dbReference>
<dbReference type="Pfam" id="PF24883">
    <property type="entry name" value="NPHP3_N"/>
    <property type="match status" value="1"/>
</dbReference>
<proteinExistence type="predicted"/>
<reference evidence="3 4" key="1">
    <citation type="submission" date="2024-01" db="EMBL/GenBank/DDBJ databases">
        <title>A draft genome for a cacao thread blight-causing isolate of Paramarasmius palmivorus.</title>
        <authorList>
            <person name="Baruah I.K."/>
            <person name="Bukari Y."/>
            <person name="Amoako-Attah I."/>
            <person name="Meinhardt L.W."/>
            <person name="Bailey B.A."/>
            <person name="Cohen S.P."/>
        </authorList>
    </citation>
    <scope>NUCLEOTIDE SEQUENCE [LARGE SCALE GENOMIC DNA]</scope>
    <source>
        <strain evidence="3 4">GH-12</strain>
    </source>
</reference>
<dbReference type="SUPFAM" id="SSF52540">
    <property type="entry name" value="P-loop containing nucleoside triphosphate hydrolases"/>
    <property type="match status" value="1"/>
</dbReference>
<keyword evidence="4" id="KW-1185">Reference proteome</keyword>
<organism evidence="3 4">
    <name type="scientific">Paramarasmius palmivorus</name>
    <dbReference type="NCBI Taxonomy" id="297713"/>
    <lineage>
        <taxon>Eukaryota</taxon>
        <taxon>Fungi</taxon>
        <taxon>Dikarya</taxon>
        <taxon>Basidiomycota</taxon>
        <taxon>Agaricomycotina</taxon>
        <taxon>Agaricomycetes</taxon>
        <taxon>Agaricomycetidae</taxon>
        <taxon>Agaricales</taxon>
        <taxon>Marasmiineae</taxon>
        <taxon>Marasmiaceae</taxon>
        <taxon>Paramarasmius</taxon>
    </lineage>
</organism>
<protein>
    <recommendedName>
        <fullName evidence="2">Nephrocystin 3-like N-terminal domain-containing protein</fullName>
    </recommendedName>
</protein>
<evidence type="ECO:0000313" key="4">
    <source>
        <dbReference type="Proteomes" id="UP001383192"/>
    </source>
</evidence>
<dbReference type="Proteomes" id="UP001383192">
    <property type="component" value="Unassembled WGS sequence"/>
</dbReference>
<dbReference type="EMBL" id="JAYKXP010000017">
    <property type="protein sequence ID" value="KAK7049445.1"/>
    <property type="molecule type" value="Genomic_DNA"/>
</dbReference>
<dbReference type="InterPro" id="IPR027417">
    <property type="entry name" value="P-loop_NTPase"/>
</dbReference>
<dbReference type="InterPro" id="IPR056884">
    <property type="entry name" value="NPHP3-like_N"/>
</dbReference>
<name>A0AAW0DG62_9AGAR</name>